<evidence type="ECO:0000313" key="4">
    <source>
        <dbReference type="Proteomes" id="UP001652445"/>
    </source>
</evidence>
<reference evidence="3 4" key="1">
    <citation type="submission" date="2022-09" db="EMBL/GenBank/DDBJ databases">
        <authorList>
            <person name="Han X.L."/>
            <person name="Wang Q."/>
            <person name="Lu T."/>
        </authorList>
    </citation>
    <scope>NUCLEOTIDE SEQUENCE [LARGE SCALE GENOMIC DNA]</scope>
    <source>
        <strain evidence="3 4">WQ 127069</strain>
    </source>
</reference>
<name>A0ABT2UFZ3_9BACL</name>
<comment type="caution">
    <text evidence="3">The sequence shown here is derived from an EMBL/GenBank/DDBJ whole genome shotgun (WGS) entry which is preliminary data.</text>
</comment>
<dbReference type="InterPro" id="IPR023210">
    <property type="entry name" value="NADP_OxRdtase_dom"/>
</dbReference>
<dbReference type="Gene3D" id="3.20.20.100">
    <property type="entry name" value="NADP-dependent oxidoreductase domain"/>
    <property type="match status" value="1"/>
</dbReference>
<dbReference type="SUPFAM" id="SSF51430">
    <property type="entry name" value="NAD(P)-linked oxidoreductase"/>
    <property type="match status" value="1"/>
</dbReference>
<dbReference type="InterPro" id="IPR036812">
    <property type="entry name" value="NAD(P)_OxRdtase_dom_sf"/>
</dbReference>
<sequence>MKYRQLGNTDIQVSEVTFGCWELGGGQWDKQSDEVNINAIQKAFELGIHTFDTAEGYGQGHSEEIVGQALEGKRKDCIIATKVSPSHLKPADVRSSAETSLKRLRVDYVDIYYIHWPNKDIPLADTLSELNKLKDEGLIRAIGASNFSIDLLKEASNYARIDVIQPEYSLLHRGIEPEIIPYCQENHIGIMSYSSIAKGILTGAFHNGKATVKETDFRNNRRLFLPEHLEKEQPLIDLLKQIAETKQVTLSEIAISWLLHQPALTSAIVGTQNEKHLAENTRAIDVTLTADELKQLDQVSTQVLSGIDG</sequence>
<dbReference type="RefSeq" id="WP_262684825.1">
    <property type="nucleotide sequence ID" value="NZ_JAOQIO010000055.1"/>
</dbReference>
<dbReference type="PRINTS" id="PR00069">
    <property type="entry name" value="ALDKETRDTASE"/>
</dbReference>
<gene>
    <name evidence="3" type="ORF">OB236_15765</name>
</gene>
<dbReference type="PANTHER" id="PTHR43364:SF4">
    <property type="entry name" value="NAD(P)-LINKED OXIDOREDUCTASE SUPERFAMILY PROTEIN"/>
    <property type="match status" value="1"/>
</dbReference>
<evidence type="ECO:0000256" key="1">
    <source>
        <dbReference type="ARBA" id="ARBA00023002"/>
    </source>
</evidence>
<dbReference type="Proteomes" id="UP001652445">
    <property type="component" value="Unassembled WGS sequence"/>
</dbReference>
<dbReference type="InterPro" id="IPR050523">
    <property type="entry name" value="AKR_Detox_Biosynth"/>
</dbReference>
<dbReference type="EMBL" id="JAOQIO010000055">
    <property type="protein sequence ID" value="MCU6793562.1"/>
    <property type="molecule type" value="Genomic_DNA"/>
</dbReference>
<feature type="domain" description="NADP-dependent oxidoreductase" evidence="2">
    <location>
        <begin position="16"/>
        <end position="299"/>
    </location>
</feature>
<keyword evidence="4" id="KW-1185">Reference proteome</keyword>
<accession>A0ABT2UFZ3</accession>
<dbReference type="Pfam" id="PF00248">
    <property type="entry name" value="Aldo_ket_red"/>
    <property type="match status" value="1"/>
</dbReference>
<evidence type="ECO:0000313" key="3">
    <source>
        <dbReference type="EMBL" id="MCU6793562.1"/>
    </source>
</evidence>
<keyword evidence="1" id="KW-0560">Oxidoreductase</keyword>
<evidence type="ECO:0000259" key="2">
    <source>
        <dbReference type="Pfam" id="PF00248"/>
    </source>
</evidence>
<proteinExistence type="predicted"/>
<organism evidence="3 4">
    <name type="scientific">Paenibacillus baimaensis</name>
    <dbReference type="NCBI Taxonomy" id="2982185"/>
    <lineage>
        <taxon>Bacteria</taxon>
        <taxon>Bacillati</taxon>
        <taxon>Bacillota</taxon>
        <taxon>Bacilli</taxon>
        <taxon>Bacillales</taxon>
        <taxon>Paenibacillaceae</taxon>
        <taxon>Paenibacillus</taxon>
    </lineage>
</organism>
<dbReference type="PANTHER" id="PTHR43364">
    <property type="entry name" value="NADH-SPECIFIC METHYLGLYOXAL REDUCTASE-RELATED"/>
    <property type="match status" value="1"/>
</dbReference>
<dbReference type="InterPro" id="IPR020471">
    <property type="entry name" value="AKR"/>
</dbReference>
<protein>
    <submittedName>
        <fullName evidence="3">Aldo/keto reductase</fullName>
    </submittedName>
</protein>
<dbReference type="CDD" id="cd19085">
    <property type="entry name" value="AKR_AKR11B3"/>
    <property type="match status" value="1"/>
</dbReference>